<dbReference type="NCBIfam" id="NF004866">
    <property type="entry name" value="PRK06224.1-3"/>
    <property type="match status" value="1"/>
</dbReference>
<dbReference type="GO" id="GO:0006099">
    <property type="term" value="P:tricarboxylic acid cycle"/>
    <property type="evidence" value="ECO:0007669"/>
    <property type="project" value="TreeGrafter"/>
</dbReference>
<dbReference type="Pfam" id="PF00285">
    <property type="entry name" value="Citrate_synt"/>
    <property type="match status" value="1"/>
</dbReference>
<evidence type="ECO:0000313" key="3">
    <source>
        <dbReference type="EMBL" id="MBE6511394.1"/>
    </source>
</evidence>
<organism evidence="3 4">
    <name type="scientific">Methanobrevibacter millerae</name>
    <dbReference type="NCBI Taxonomy" id="230361"/>
    <lineage>
        <taxon>Archaea</taxon>
        <taxon>Methanobacteriati</taxon>
        <taxon>Methanobacteriota</taxon>
        <taxon>Methanomada group</taxon>
        <taxon>Methanobacteria</taxon>
        <taxon>Methanobacteriales</taxon>
        <taxon>Methanobacteriaceae</taxon>
        <taxon>Methanobrevibacter</taxon>
    </lineage>
</organism>
<dbReference type="CDD" id="cd06100">
    <property type="entry name" value="CCL_ACL-C"/>
    <property type="match status" value="1"/>
</dbReference>
<dbReference type="GO" id="GO:0005829">
    <property type="term" value="C:cytosol"/>
    <property type="evidence" value="ECO:0007669"/>
    <property type="project" value="TreeGrafter"/>
</dbReference>
<dbReference type="EMBL" id="SUTF01000014">
    <property type="protein sequence ID" value="MBE6511394.1"/>
    <property type="molecule type" value="Genomic_DNA"/>
</dbReference>
<evidence type="ECO:0000256" key="1">
    <source>
        <dbReference type="ARBA" id="ARBA00010566"/>
    </source>
</evidence>
<accession>A0A8T3VIQ6</accession>
<dbReference type="InterPro" id="IPR002020">
    <property type="entry name" value="Citrate_synthase"/>
</dbReference>
<comment type="similarity">
    <text evidence="1">Belongs to the citrate synthase family.</text>
</comment>
<reference evidence="3" key="1">
    <citation type="submission" date="2019-04" db="EMBL/GenBank/DDBJ databases">
        <title>Evolution of Biomass-Degrading Anaerobic Consortia Revealed by Metagenomics.</title>
        <authorList>
            <person name="Peng X."/>
        </authorList>
    </citation>
    <scope>NUCLEOTIDE SEQUENCE</scope>
    <source>
        <strain evidence="3">SIG13</strain>
    </source>
</reference>
<dbReference type="PANTHER" id="PTHR11739">
    <property type="entry name" value="CITRATE SYNTHASE"/>
    <property type="match status" value="1"/>
</dbReference>
<comment type="caution">
    <text evidence="3">The sequence shown here is derived from an EMBL/GenBank/DDBJ whole genome shotgun (WGS) entry which is preliminary data.</text>
</comment>
<dbReference type="NCBIfam" id="NF004869">
    <property type="entry name" value="PRK06224.1-6"/>
    <property type="match status" value="1"/>
</dbReference>
<sequence length="269" mass="30134">MQENNFHINEHSLKTAISNVEPDKLTTRGYNQKDLIEKIRYGDMIYLLLKGRLPSIKESKMFNHVLVSFCDHGVTPPSTQTARIIASSGSPLNSAVAGALLSFGHKHAGAIEKTMELYQSKINSLILTEDVDLDNKQIASLAIDIYNDYFAKEEKIPGFGHRYHNTDPRAQKLIQMTIKEGFVGPHIKLAIAIEDLVYQNKGIKLNVDGANAAILSDLGFTPDLGLGIFIIGRVPGIIAHIHEEKMDEDEFRRFCDLDDIIYQSNERMP</sequence>
<dbReference type="GO" id="GO:0016829">
    <property type="term" value="F:lyase activity"/>
    <property type="evidence" value="ECO:0007669"/>
    <property type="project" value="UniProtKB-KW"/>
</dbReference>
<gene>
    <name evidence="3" type="ORF">E7Z74_09110</name>
</gene>
<dbReference type="Gene3D" id="1.10.580.10">
    <property type="entry name" value="Citrate Synthase, domain 1"/>
    <property type="match status" value="2"/>
</dbReference>
<dbReference type="GO" id="GO:0046912">
    <property type="term" value="F:acyltransferase activity, acyl groups converted into alkyl on transfer"/>
    <property type="evidence" value="ECO:0007669"/>
    <property type="project" value="InterPro"/>
</dbReference>
<dbReference type="GO" id="GO:0005975">
    <property type="term" value="P:carbohydrate metabolic process"/>
    <property type="evidence" value="ECO:0007669"/>
    <property type="project" value="TreeGrafter"/>
</dbReference>
<dbReference type="PANTHER" id="PTHR11739:SF4">
    <property type="entry name" value="CITRATE SYNTHASE, PEROXISOMAL"/>
    <property type="match status" value="1"/>
</dbReference>
<dbReference type="SUPFAM" id="SSF48256">
    <property type="entry name" value="Citrate synthase"/>
    <property type="match status" value="1"/>
</dbReference>
<evidence type="ECO:0000313" key="4">
    <source>
        <dbReference type="Proteomes" id="UP000713479"/>
    </source>
</evidence>
<dbReference type="InterPro" id="IPR016143">
    <property type="entry name" value="Citrate_synth-like_sm_a-sub"/>
</dbReference>
<dbReference type="Proteomes" id="UP000713479">
    <property type="component" value="Unassembled WGS sequence"/>
</dbReference>
<dbReference type="Gene3D" id="1.10.230.10">
    <property type="entry name" value="Cytochrome P450-Terp, domain 2"/>
    <property type="match status" value="1"/>
</dbReference>
<keyword evidence="3" id="KW-0456">Lyase</keyword>
<evidence type="ECO:0000256" key="2">
    <source>
        <dbReference type="ARBA" id="ARBA00022679"/>
    </source>
</evidence>
<dbReference type="InterPro" id="IPR016142">
    <property type="entry name" value="Citrate_synth-like_lrg_a-sub"/>
</dbReference>
<name>A0A8T3VIQ6_9EURY</name>
<dbReference type="InterPro" id="IPR036969">
    <property type="entry name" value="Citrate_synthase_sf"/>
</dbReference>
<proteinExistence type="inferred from homology"/>
<keyword evidence="2" id="KW-0808">Transferase</keyword>
<dbReference type="AlphaFoldDB" id="A0A8T3VIQ6"/>
<protein>
    <submittedName>
        <fullName evidence="3">Citryl-CoA lyase</fullName>
    </submittedName>
</protein>